<dbReference type="PANTHER" id="PTHR47926:SF512">
    <property type="entry name" value="REPEAT (PPR) SUPERFAMILY PROTEIN, PUTATIVE-RELATED"/>
    <property type="match status" value="1"/>
</dbReference>
<dbReference type="GO" id="GO:0009451">
    <property type="term" value="P:RNA modification"/>
    <property type="evidence" value="ECO:0007669"/>
    <property type="project" value="InterPro"/>
</dbReference>
<dbReference type="InterPro" id="IPR011990">
    <property type="entry name" value="TPR-like_helical_dom_sf"/>
</dbReference>
<proteinExistence type="predicted"/>
<dbReference type="GO" id="GO:0003723">
    <property type="term" value="F:RNA binding"/>
    <property type="evidence" value="ECO:0007669"/>
    <property type="project" value="InterPro"/>
</dbReference>
<dbReference type="AlphaFoldDB" id="A0A5J5ARE0"/>
<accession>A0A5J5ARE0</accession>
<organism evidence="1 2">
    <name type="scientific">Nyssa sinensis</name>
    <dbReference type="NCBI Taxonomy" id="561372"/>
    <lineage>
        <taxon>Eukaryota</taxon>
        <taxon>Viridiplantae</taxon>
        <taxon>Streptophyta</taxon>
        <taxon>Embryophyta</taxon>
        <taxon>Tracheophyta</taxon>
        <taxon>Spermatophyta</taxon>
        <taxon>Magnoliopsida</taxon>
        <taxon>eudicotyledons</taxon>
        <taxon>Gunneridae</taxon>
        <taxon>Pentapetalae</taxon>
        <taxon>asterids</taxon>
        <taxon>Cornales</taxon>
        <taxon>Nyssaceae</taxon>
        <taxon>Nyssa</taxon>
    </lineage>
</organism>
<name>A0A5J5ARE0_9ASTE</name>
<dbReference type="Gene3D" id="1.25.40.10">
    <property type="entry name" value="Tetratricopeptide repeat domain"/>
    <property type="match status" value="1"/>
</dbReference>
<dbReference type="Pfam" id="PF20431">
    <property type="entry name" value="E_motif"/>
    <property type="match status" value="1"/>
</dbReference>
<dbReference type="EMBL" id="CM018042">
    <property type="protein sequence ID" value="KAA8532302.1"/>
    <property type="molecule type" value="Genomic_DNA"/>
</dbReference>
<keyword evidence="2" id="KW-1185">Reference proteome</keyword>
<evidence type="ECO:0000313" key="2">
    <source>
        <dbReference type="Proteomes" id="UP000325577"/>
    </source>
</evidence>
<dbReference type="PANTHER" id="PTHR47926">
    <property type="entry name" value="PENTATRICOPEPTIDE REPEAT-CONTAINING PROTEIN"/>
    <property type="match status" value="1"/>
</dbReference>
<dbReference type="InterPro" id="IPR046848">
    <property type="entry name" value="E_motif"/>
</dbReference>
<sequence>MHGKAKHITLSEGDEALAVWLKMEKAGVQPDSVTFLLIISAYRYTNLNLVDDCRRLFLSMNTTYDIEPTFEHFASLVGVLGYWGLLEEAEETINKMPFKPGGSVWRALLDTSRIHTILGKRAAKEIAAMEPQDPSTYVLVSNLYSASGRWHCSEMIREE</sequence>
<dbReference type="OrthoDB" id="185373at2759"/>
<dbReference type="Proteomes" id="UP000325577">
    <property type="component" value="Linkage Group LG19"/>
</dbReference>
<protein>
    <recommendedName>
        <fullName evidence="3">Pentatricopeptide repeat-containing protein</fullName>
    </recommendedName>
</protein>
<evidence type="ECO:0008006" key="3">
    <source>
        <dbReference type="Google" id="ProtNLM"/>
    </source>
</evidence>
<gene>
    <name evidence="1" type="ORF">F0562_032335</name>
</gene>
<evidence type="ECO:0000313" key="1">
    <source>
        <dbReference type="EMBL" id="KAA8532302.1"/>
    </source>
</evidence>
<dbReference type="InterPro" id="IPR046960">
    <property type="entry name" value="PPR_At4g14850-like_plant"/>
</dbReference>
<reference evidence="1 2" key="1">
    <citation type="submission" date="2019-09" db="EMBL/GenBank/DDBJ databases">
        <title>A chromosome-level genome assembly of the Chinese tupelo Nyssa sinensis.</title>
        <authorList>
            <person name="Yang X."/>
            <person name="Kang M."/>
            <person name="Yang Y."/>
            <person name="Xiong H."/>
            <person name="Wang M."/>
            <person name="Zhang Z."/>
            <person name="Wang Z."/>
            <person name="Wu H."/>
            <person name="Ma T."/>
            <person name="Liu J."/>
            <person name="Xi Z."/>
        </authorList>
    </citation>
    <scope>NUCLEOTIDE SEQUENCE [LARGE SCALE GENOMIC DNA]</scope>
    <source>
        <strain evidence="1">J267</strain>
        <tissue evidence="1">Leaf</tissue>
    </source>
</reference>